<keyword evidence="2" id="KW-1185">Reference proteome</keyword>
<dbReference type="AlphaFoldDB" id="A0A8J6Q4R4"/>
<sequence>MPPCSQDERWKTLEDHCTERLDEVDFLIAEADQEILRVLENHVLKNEQFYEDWIGKIRSGDVDASAIPHGGDGASALTTHYRHDFEFRWRACNAIPSPLAGEGGRAERSESEVG</sequence>
<name>A0A8J6Q4R4_9HYPH</name>
<reference evidence="1" key="1">
    <citation type="submission" date="2020-09" db="EMBL/GenBank/DDBJ databases">
        <title>Genome seq and assembly of Tianweitania sp.</title>
        <authorList>
            <person name="Chhetri G."/>
        </authorList>
    </citation>
    <scope>NUCLEOTIDE SEQUENCE</scope>
    <source>
        <strain evidence="1">Rool2</strain>
    </source>
</reference>
<protein>
    <submittedName>
        <fullName evidence="1">Uncharacterized protein</fullName>
    </submittedName>
</protein>
<dbReference type="RefSeq" id="WP_188165693.1">
    <property type="nucleotide sequence ID" value="NZ_JACVVX010000005.1"/>
</dbReference>
<evidence type="ECO:0000313" key="1">
    <source>
        <dbReference type="EMBL" id="MBD0416255.1"/>
    </source>
</evidence>
<organism evidence="1 2">
    <name type="scientific">Oryzicola mucosus</name>
    <dbReference type="NCBI Taxonomy" id="2767425"/>
    <lineage>
        <taxon>Bacteria</taxon>
        <taxon>Pseudomonadati</taxon>
        <taxon>Pseudomonadota</taxon>
        <taxon>Alphaproteobacteria</taxon>
        <taxon>Hyphomicrobiales</taxon>
        <taxon>Phyllobacteriaceae</taxon>
        <taxon>Oryzicola</taxon>
    </lineage>
</organism>
<evidence type="ECO:0000313" key="2">
    <source>
        <dbReference type="Proteomes" id="UP000643405"/>
    </source>
</evidence>
<dbReference type="EMBL" id="JACVVX010000005">
    <property type="protein sequence ID" value="MBD0416255.1"/>
    <property type="molecule type" value="Genomic_DNA"/>
</dbReference>
<gene>
    <name evidence="1" type="ORF">ICI42_16495</name>
</gene>
<dbReference type="Proteomes" id="UP000643405">
    <property type="component" value="Unassembled WGS sequence"/>
</dbReference>
<comment type="caution">
    <text evidence="1">The sequence shown here is derived from an EMBL/GenBank/DDBJ whole genome shotgun (WGS) entry which is preliminary data.</text>
</comment>
<proteinExistence type="predicted"/>
<accession>A0A8J6Q4R4</accession>